<comment type="subunit">
    <text evidence="3">The 26S proteasome is composed of a core protease, known as the 20S proteasome, capped at one or both ends by the 19S regulatory complex (RC). The RC is composed of at least 18 different subunits in two subcomplexes, the base and the lid, which form the portions proximal and distal to the 20S proteolytic core, respectively. Component of the lid subcomplex of the 19S RC.</text>
</comment>
<dbReference type="Pfam" id="PF01399">
    <property type="entry name" value="PCI"/>
    <property type="match status" value="1"/>
</dbReference>
<dbReference type="InterPro" id="IPR019585">
    <property type="entry name" value="Rpn7/CSN1"/>
</dbReference>
<evidence type="ECO:0000256" key="2">
    <source>
        <dbReference type="ARBA" id="ARBA00093435"/>
    </source>
</evidence>
<evidence type="ECO:0000259" key="4">
    <source>
        <dbReference type="PROSITE" id="PS50250"/>
    </source>
</evidence>
<dbReference type="Pfam" id="PF10602">
    <property type="entry name" value="RPN7"/>
    <property type="match status" value="1"/>
</dbReference>
<name>A0A0C3RS73_PHLG1</name>
<dbReference type="PROSITE" id="PS50250">
    <property type="entry name" value="PCI"/>
    <property type="match status" value="1"/>
</dbReference>
<reference evidence="5 6" key="1">
    <citation type="journal article" date="2014" name="PLoS Genet.">
        <title>Analysis of the Phlebiopsis gigantea genome, transcriptome and secretome provides insight into its pioneer colonization strategies of wood.</title>
        <authorList>
            <person name="Hori C."/>
            <person name="Ishida T."/>
            <person name="Igarashi K."/>
            <person name="Samejima M."/>
            <person name="Suzuki H."/>
            <person name="Master E."/>
            <person name="Ferreira P."/>
            <person name="Ruiz-Duenas F.J."/>
            <person name="Held B."/>
            <person name="Canessa P."/>
            <person name="Larrondo L.F."/>
            <person name="Schmoll M."/>
            <person name="Druzhinina I.S."/>
            <person name="Kubicek C.P."/>
            <person name="Gaskell J.A."/>
            <person name="Kersten P."/>
            <person name="St John F."/>
            <person name="Glasner J."/>
            <person name="Sabat G."/>
            <person name="Splinter BonDurant S."/>
            <person name="Syed K."/>
            <person name="Yadav J."/>
            <person name="Mgbeahuruike A.C."/>
            <person name="Kovalchuk A."/>
            <person name="Asiegbu F.O."/>
            <person name="Lackner G."/>
            <person name="Hoffmeister D."/>
            <person name="Rencoret J."/>
            <person name="Gutierrez A."/>
            <person name="Sun H."/>
            <person name="Lindquist E."/>
            <person name="Barry K."/>
            <person name="Riley R."/>
            <person name="Grigoriev I.V."/>
            <person name="Henrissat B."/>
            <person name="Kues U."/>
            <person name="Berka R.M."/>
            <person name="Martinez A.T."/>
            <person name="Covert S.F."/>
            <person name="Blanchette R.A."/>
            <person name="Cullen D."/>
        </authorList>
    </citation>
    <scope>NUCLEOTIDE SEQUENCE [LARGE SCALE GENOMIC DNA]</scope>
    <source>
        <strain evidence="5 6">11061_1 CR5-6</strain>
    </source>
</reference>
<keyword evidence="6" id="KW-1185">Reference proteome</keyword>
<sequence length="385" mass="43407">MAEEVVLPVPNLELSQHCFVLSSPQFSHLHDNAREKLLAGIQADTMAPYYRLVTSSNTLPLDSALLESLDKLQQEELTKLDERLAEAEKTEGESDIADALRARATHFTKIGDKEKAVEAQKLALEKTAGLGSKIDIALTMIRIGMFFGDNSLVQEYTAKAEEMVEQGGDWDRRNRLKVYRGMYLLSIRQFKRSGELLLDALSTFTATELVSYNDFVALTVISNVLTLNRPDLKKKLIASPEVNQVLPELPLLADLIKSLYDSHYDKFFVALAKLEQTVLLPSRMLSPHSRFYVREMRILAYNQLLQSYRSLTLDSMARSFGVGIDFIDTELSRFIASGRLHCTIDKVEGVVETNRPAIKNAQYETVVRQGDVLLNSVQRLSKVLY</sequence>
<evidence type="ECO:0000256" key="3">
    <source>
        <dbReference type="ARBA" id="ARBA00093502"/>
    </source>
</evidence>
<evidence type="ECO:0000256" key="1">
    <source>
        <dbReference type="ARBA" id="ARBA00022942"/>
    </source>
</evidence>
<evidence type="ECO:0000313" key="6">
    <source>
        <dbReference type="Proteomes" id="UP000053257"/>
    </source>
</evidence>
<organism evidence="5 6">
    <name type="scientific">Phlebiopsis gigantea (strain 11061_1 CR5-6)</name>
    <name type="common">White-rot fungus</name>
    <name type="synonym">Peniophora gigantea</name>
    <dbReference type="NCBI Taxonomy" id="745531"/>
    <lineage>
        <taxon>Eukaryota</taxon>
        <taxon>Fungi</taxon>
        <taxon>Dikarya</taxon>
        <taxon>Basidiomycota</taxon>
        <taxon>Agaricomycotina</taxon>
        <taxon>Agaricomycetes</taxon>
        <taxon>Polyporales</taxon>
        <taxon>Phanerochaetaceae</taxon>
        <taxon>Phlebiopsis</taxon>
    </lineage>
</organism>
<dbReference type="Gene3D" id="1.25.40.570">
    <property type="match status" value="1"/>
</dbReference>
<keyword evidence="1" id="KW-0647">Proteasome</keyword>
<dbReference type="InterPro" id="IPR045135">
    <property type="entry name" value="Rpn7_N"/>
</dbReference>
<dbReference type="HOGENOM" id="CLU_031814_1_1_1"/>
<evidence type="ECO:0000313" key="5">
    <source>
        <dbReference type="EMBL" id="KIP03146.1"/>
    </source>
</evidence>
<dbReference type="InterPro" id="IPR036390">
    <property type="entry name" value="WH_DNA-bd_sf"/>
</dbReference>
<dbReference type="FunFam" id="1.25.40.570:FF:000005">
    <property type="entry name" value="26S proteasome regulatory subunit N7"/>
    <property type="match status" value="1"/>
</dbReference>
<dbReference type="Pfam" id="PF21154">
    <property type="entry name" value="RPN7_PSMD6_C"/>
    <property type="match status" value="1"/>
</dbReference>
<comment type="function">
    <text evidence="2">Component of the 19S cap proteasome complex which acts as a regulatory subunit of the 26S proteasome, involved in the ATP-dependent degradation of ubiquitinated proteins.</text>
</comment>
<dbReference type="SUPFAM" id="SSF48452">
    <property type="entry name" value="TPR-like"/>
    <property type="match status" value="1"/>
</dbReference>
<dbReference type="InterPro" id="IPR011990">
    <property type="entry name" value="TPR-like_helical_dom_sf"/>
</dbReference>
<gene>
    <name evidence="5" type="ORF">PHLGIDRAFT_130324</name>
</gene>
<dbReference type="PANTHER" id="PTHR14145">
    <property type="entry name" value="26S PROTESOME SUBUNIT 6"/>
    <property type="match status" value="1"/>
</dbReference>
<dbReference type="PANTHER" id="PTHR14145:SF1">
    <property type="entry name" value="26S PROTEASOME NON-ATPASE REGULATORY SUBUNIT 6"/>
    <property type="match status" value="1"/>
</dbReference>
<protein>
    <recommendedName>
        <fullName evidence="4">PCI domain-containing protein</fullName>
    </recommendedName>
</protein>
<dbReference type="InterPro" id="IPR049549">
    <property type="entry name" value="RPN7_PSMD6_C"/>
</dbReference>
<dbReference type="GO" id="GO:0008541">
    <property type="term" value="C:proteasome regulatory particle, lid subcomplex"/>
    <property type="evidence" value="ECO:0007669"/>
    <property type="project" value="UniProtKB-ARBA"/>
</dbReference>
<dbReference type="STRING" id="745531.A0A0C3RS73"/>
<dbReference type="EMBL" id="KN840631">
    <property type="protein sequence ID" value="KIP03146.1"/>
    <property type="molecule type" value="Genomic_DNA"/>
</dbReference>
<dbReference type="OrthoDB" id="1452at2759"/>
<dbReference type="SMART" id="SM00088">
    <property type="entry name" value="PINT"/>
    <property type="match status" value="1"/>
</dbReference>
<dbReference type="AlphaFoldDB" id="A0A0C3RS73"/>
<feature type="domain" description="PCI" evidence="4">
    <location>
        <begin position="189"/>
        <end position="358"/>
    </location>
</feature>
<accession>A0A0C3RS73</accession>
<dbReference type="GO" id="GO:0043161">
    <property type="term" value="P:proteasome-mediated ubiquitin-dependent protein catabolic process"/>
    <property type="evidence" value="ECO:0007669"/>
    <property type="project" value="TreeGrafter"/>
</dbReference>
<dbReference type="InterPro" id="IPR000717">
    <property type="entry name" value="PCI_dom"/>
</dbReference>
<proteinExistence type="predicted"/>
<dbReference type="SUPFAM" id="SSF46785">
    <property type="entry name" value="Winged helix' DNA-binding domain"/>
    <property type="match status" value="1"/>
</dbReference>
<dbReference type="Proteomes" id="UP000053257">
    <property type="component" value="Unassembled WGS sequence"/>
</dbReference>